<feature type="region of interest" description="Disordered" evidence="6">
    <location>
        <begin position="313"/>
        <end position="340"/>
    </location>
</feature>
<dbReference type="InterPro" id="IPR029021">
    <property type="entry name" value="Prot-tyrosine_phosphatase-like"/>
</dbReference>
<dbReference type="CDD" id="cd14498">
    <property type="entry name" value="DSP"/>
    <property type="match status" value="1"/>
</dbReference>
<feature type="region of interest" description="Disordered" evidence="6">
    <location>
        <begin position="887"/>
        <end position="1005"/>
    </location>
</feature>
<feature type="compositionally biased region" description="Basic and acidic residues" evidence="6">
    <location>
        <begin position="887"/>
        <end position="901"/>
    </location>
</feature>
<keyword evidence="5" id="KW-0325">Glycoprotein</keyword>
<feature type="compositionally biased region" description="Basic and acidic residues" evidence="6">
    <location>
        <begin position="1303"/>
        <end position="1312"/>
    </location>
</feature>
<evidence type="ECO:0000259" key="7">
    <source>
        <dbReference type="PROSITE" id="PS50054"/>
    </source>
</evidence>
<gene>
    <name evidence="8" type="ORF">AK812_SmicGene12753</name>
</gene>
<feature type="region of interest" description="Disordered" evidence="6">
    <location>
        <begin position="1562"/>
        <end position="1591"/>
    </location>
</feature>
<evidence type="ECO:0000313" key="9">
    <source>
        <dbReference type="Proteomes" id="UP000186817"/>
    </source>
</evidence>
<feature type="region of interest" description="Disordered" evidence="6">
    <location>
        <begin position="1073"/>
        <end position="1096"/>
    </location>
</feature>
<sequence>MLNGSRLGSLCWRLRCSAAAVNVRQDLLRKTWPQAPPEWIEEAEAKALLQPHLESPDLEDALAAVLTASTAYAVPSPAKEFVRTRTLLSLVEPCDAHVVEVTLDSLQFASVGGDEHISHAYHVRFRLSGAGPWVSSPTFVVHDDAAEGPVEVQMGTAVRFVVPLSGGDSLTHLFKGVFAIGLELQLREELRESNRANTILQGELAAAELHALCADIEEEGRSGSFRTRLHLSRPGAPLRPCLLSCSAAASQGDWLGDHVSLSLRFARAVAALDASPWPCEAQAQAVAIGPEDGLGIPGLRVSVERFFASLVDDPRPADLEEPPPFLGTGRPESGTEGMNWDACDELDDLLVLGSPTPRFSDGAQESPTSSARSPVKDAPWQGDDLQDMRSSSLQASVETGQDKGSPVKLSLAWSAARSAEMAAITLVGRVPSKATTGLRTNRIFPYFVSSACGRADGFADAASQGGLRQELGLSCLQPPRRRGAACARRGHTAGTWRRVEVDWPLWRAGGWKPSEETWPRTPLAEYWPCLAEEPPAAEDFYGRQAIYRRLIAIEELQSLFPGPQLDGCPTRHFLWAYAVQLDWQWRSGRLGEDRSISPDSWWGCVNYTLCVLPFLGAVEAGLLEPTPLQEPPSELKAALASWTKFWQDLKVTAQQQGGVALTERQLDRVQQALWFCHTESIQMALKIYEPQLLLLSREEQLFGSGWARFVEVLAAVAWRTDLEAVASLGAGYLPLTRLATDADGSHGGVSPTRRSPTQHASLDAGGLDDSPLTSLMTQHAATNSILDETDEALSSLPAREAAESPARDSPHRASWLAAEPSDVKDPLPAEAEATEVVASKAAGMPLQIFIADEILPPAAQLRGDLAQRIAELDQLQHSLLARIGVDKSDAAPSDSFKRSVEADDVDETDAAPQEESRKESDAGFPLSGGLEAPSSKESVRELPDEPEPACEESLGGPDADDSHRPEGDLQARTTIPEVPGSGRKVSAFRGAGAPPPRSIAEATPQHLPVPTQASGRLLSLEPQPAWAQLVEGKPSGLALGGRGPLPVSLSADAQESGSLGAGTSAGRCLEEPVSLHSPAPTELPKTSLGLGRKSPQTALTAQTTALTAMSEAACQTTWSSSIASEVLSWTPFRSPASARLAETQHTATATSLATSPPRQFPPRPPLWSPATTPQPSPDRSQESPTLQLSGAVPSAATTTVPGARTRIQLAMKWSDRLDEKTKRLARIMHGRKHRGDHDEASVSMLRAASMCGEHVVVLDLMKTSWRLPSREICSVLSGAGNEIEVLWHDSGGSSPVMCTKSRPSVDIHERHTSLSPDCQSLEMKDTASSGSGSSDGGVSAFEARMAAWEAENTGEQDDFVAFCPTADGSPHQATEATLRQHRETWQLISDRWAREEEREALAAMETTIRSAARNLGAELLDDYGELLRCPAKVPRSGPGHLLIGSEEDAGNEELLLSSGITAVLNCTEEPPMRRCQEMYSKIGIRWHHVPMHDDLSEDLLVALKAARPWLAEALSSEDTVLVHCFVGGNRSVGVALGYMLLDEGHELLGALEAVAGARGCSELFSREEEEEQQQQQQQQQQQEEEEEEEEE</sequence>
<dbReference type="Pfam" id="PF05612">
    <property type="entry name" value="Leg1"/>
    <property type="match status" value="1"/>
</dbReference>
<dbReference type="PROSITE" id="PS50054">
    <property type="entry name" value="TYR_PHOSPHATASE_DUAL"/>
    <property type="match status" value="1"/>
</dbReference>
<feature type="region of interest" description="Disordered" evidence="6">
    <location>
        <begin position="354"/>
        <end position="404"/>
    </location>
</feature>
<dbReference type="GO" id="GO:0005615">
    <property type="term" value="C:extracellular space"/>
    <property type="evidence" value="ECO:0007669"/>
    <property type="project" value="TreeGrafter"/>
</dbReference>
<dbReference type="InterPro" id="IPR020422">
    <property type="entry name" value="TYR_PHOSPHATASE_DUAL_dom"/>
</dbReference>
<dbReference type="OrthoDB" id="17046at2759"/>
<feature type="region of interest" description="Disordered" evidence="6">
    <location>
        <begin position="743"/>
        <end position="772"/>
    </location>
</feature>
<accession>A0A1Q9E9Y6</accession>
<dbReference type="InterPro" id="IPR008499">
    <property type="entry name" value="Leg1"/>
</dbReference>
<evidence type="ECO:0000313" key="8">
    <source>
        <dbReference type="EMBL" id="OLQ04222.1"/>
    </source>
</evidence>
<evidence type="ECO:0000256" key="1">
    <source>
        <dbReference type="ARBA" id="ARBA00004613"/>
    </source>
</evidence>
<dbReference type="InterPro" id="IPR000340">
    <property type="entry name" value="Dual-sp_phosphatase_cat-dom"/>
</dbReference>
<evidence type="ECO:0000256" key="5">
    <source>
        <dbReference type="ARBA" id="ARBA00023180"/>
    </source>
</evidence>
<comment type="similarity">
    <text evidence="2">Belongs to the LEG1 family.</text>
</comment>
<dbReference type="Pfam" id="PF00782">
    <property type="entry name" value="DSPc"/>
    <property type="match status" value="1"/>
</dbReference>
<keyword evidence="4" id="KW-0732">Signal</keyword>
<evidence type="ECO:0000256" key="6">
    <source>
        <dbReference type="SAM" id="MobiDB-lite"/>
    </source>
</evidence>
<feature type="compositionally biased region" description="Low complexity" evidence="6">
    <location>
        <begin position="1146"/>
        <end position="1157"/>
    </location>
</feature>
<feature type="compositionally biased region" description="Basic and acidic residues" evidence="6">
    <location>
        <begin position="960"/>
        <end position="969"/>
    </location>
</feature>
<reference evidence="8 9" key="1">
    <citation type="submission" date="2016-02" db="EMBL/GenBank/DDBJ databases">
        <title>Genome analysis of coral dinoflagellate symbionts highlights evolutionary adaptations to a symbiotic lifestyle.</title>
        <authorList>
            <person name="Aranda M."/>
            <person name="Li Y."/>
            <person name="Liew Y.J."/>
            <person name="Baumgarten S."/>
            <person name="Simakov O."/>
            <person name="Wilson M."/>
            <person name="Piel J."/>
            <person name="Ashoor H."/>
            <person name="Bougouffa S."/>
            <person name="Bajic V.B."/>
            <person name="Ryu T."/>
            <person name="Ravasi T."/>
            <person name="Bayer T."/>
            <person name="Micklem G."/>
            <person name="Kim H."/>
            <person name="Bhak J."/>
            <person name="Lajeunesse T.C."/>
            <person name="Voolstra C.R."/>
        </authorList>
    </citation>
    <scope>NUCLEOTIDE SEQUENCE [LARGE SCALE GENOMIC DNA]</scope>
    <source>
        <strain evidence="8 9">CCMP2467</strain>
    </source>
</reference>
<dbReference type="SUPFAM" id="SSF52799">
    <property type="entry name" value="(Phosphotyrosine protein) phosphatases II"/>
    <property type="match status" value="1"/>
</dbReference>
<evidence type="ECO:0000256" key="2">
    <source>
        <dbReference type="ARBA" id="ARBA00009122"/>
    </source>
</evidence>
<feature type="region of interest" description="Disordered" evidence="6">
    <location>
        <begin position="1303"/>
        <end position="1336"/>
    </location>
</feature>
<protein>
    <submittedName>
        <fullName evidence="8">UPF0762 protein</fullName>
    </submittedName>
</protein>
<proteinExistence type="inferred from homology"/>
<feature type="region of interest" description="Disordered" evidence="6">
    <location>
        <begin position="1138"/>
        <end position="1199"/>
    </location>
</feature>
<dbReference type="EMBL" id="LSRX01000216">
    <property type="protein sequence ID" value="OLQ04222.1"/>
    <property type="molecule type" value="Genomic_DNA"/>
</dbReference>
<evidence type="ECO:0000256" key="3">
    <source>
        <dbReference type="ARBA" id="ARBA00022525"/>
    </source>
</evidence>
<comment type="subcellular location">
    <subcellularLocation>
        <location evidence="1">Secreted</location>
    </subcellularLocation>
</comment>
<keyword evidence="3" id="KW-0964">Secreted</keyword>
<feature type="compositionally biased region" description="Pro residues" evidence="6">
    <location>
        <begin position="1158"/>
        <end position="1176"/>
    </location>
</feature>
<dbReference type="Proteomes" id="UP000186817">
    <property type="component" value="Unassembled WGS sequence"/>
</dbReference>
<dbReference type="Gene3D" id="3.90.190.10">
    <property type="entry name" value="Protein tyrosine phosphatase superfamily"/>
    <property type="match status" value="1"/>
</dbReference>
<feature type="compositionally biased region" description="Polar residues" evidence="6">
    <location>
        <begin position="388"/>
        <end position="399"/>
    </location>
</feature>
<dbReference type="PANTHER" id="PTHR18820:SF1">
    <property type="entry name" value="PROTEIN LEG1 HOMOLOG"/>
    <property type="match status" value="1"/>
</dbReference>
<dbReference type="SMART" id="SM00195">
    <property type="entry name" value="DSPc"/>
    <property type="match status" value="1"/>
</dbReference>
<name>A0A1Q9E9Y6_SYMMI</name>
<feature type="compositionally biased region" description="Polar residues" evidence="6">
    <location>
        <begin position="363"/>
        <end position="372"/>
    </location>
</feature>
<organism evidence="8 9">
    <name type="scientific">Symbiodinium microadriaticum</name>
    <name type="common">Dinoflagellate</name>
    <name type="synonym">Zooxanthella microadriatica</name>
    <dbReference type="NCBI Taxonomy" id="2951"/>
    <lineage>
        <taxon>Eukaryota</taxon>
        <taxon>Sar</taxon>
        <taxon>Alveolata</taxon>
        <taxon>Dinophyceae</taxon>
        <taxon>Suessiales</taxon>
        <taxon>Symbiodiniaceae</taxon>
        <taxon>Symbiodinium</taxon>
    </lineage>
</organism>
<evidence type="ECO:0000256" key="4">
    <source>
        <dbReference type="ARBA" id="ARBA00022729"/>
    </source>
</evidence>
<feature type="domain" description="Tyrosine-protein phosphatase" evidence="7">
    <location>
        <begin position="1433"/>
        <end position="1582"/>
    </location>
</feature>
<keyword evidence="9" id="KW-1185">Reference proteome</keyword>
<feature type="compositionally biased region" description="Acidic residues" evidence="6">
    <location>
        <begin position="1582"/>
        <end position="1591"/>
    </location>
</feature>
<dbReference type="PANTHER" id="PTHR18820">
    <property type="entry name" value="LEG1"/>
    <property type="match status" value="1"/>
</dbReference>
<comment type="caution">
    <text evidence="8">The sequence shown here is derived from an EMBL/GenBank/DDBJ whole genome shotgun (WGS) entry which is preliminary data.</text>
</comment>